<evidence type="ECO:0000313" key="1">
    <source>
        <dbReference type="EMBL" id="KAK8372150.1"/>
    </source>
</evidence>
<name>A0AAW0SBC6_SCYPA</name>
<keyword evidence="2" id="KW-1185">Reference proteome</keyword>
<reference evidence="1 2" key="1">
    <citation type="submission" date="2023-03" db="EMBL/GenBank/DDBJ databases">
        <title>High-quality genome of Scylla paramamosain provides insights in environmental adaptation.</title>
        <authorList>
            <person name="Zhang L."/>
        </authorList>
    </citation>
    <scope>NUCLEOTIDE SEQUENCE [LARGE SCALE GENOMIC DNA]</scope>
    <source>
        <strain evidence="1">LZ_2023a</strain>
        <tissue evidence="1">Muscle</tissue>
    </source>
</reference>
<protein>
    <submittedName>
        <fullName evidence="1">Uncharacterized protein</fullName>
    </submittedName>
</protein>
<comment type="caution">
    <text evidence="1">The sequence shown here is derived from an EMBL/GenBank/DDBJ whole genome shotgun (WGS) entry which is preliminary data.</text>
</comment>
<proteinExistence type="predicted"/>
<gene>
    <name evidence="1" type="ORF">O3P69_012785</name>
</gene>
<organism evidence="1 2">
    <name type="scientific">Scylla paramamosain</name>
    <name type="common">Mud crab</name>
    <dbReference type="NCBI Taxonomy" id="85552"/>
    <lineage>
        <taxon>Eukaryota</taxon>
        <taxon>Metazoa</taxon>
        <taxon>Ecdysozoa</taxon>
        <taxon>Arthropoda</taxon>
        <taxon>Crustacea</taxon>
        <taxon>Multicrustacea</taxon>
        <taxon>Malacostraca</taxon>
        <taxon>Eumalacostraca</taxon>
        <taxon>Eucarida</taxon>
        <taxon>Decapoda</taxon>
        <taxon>Pleocyemata</taxon>
        <taxon>Brachyura</taxon>
        <taxon>Eubrachyura</taxon>
        <taxon>Portunoidea</taxon>
        <taxon>Portunidae</taxon>
        <taxon>Portuninae</taxon>
        <taxon>Scylla</taxon>
    </lineage>
</organism>
<dbReference type="AlphaFoldDB" id="A0AAW0SBC6"/>
<evidence type="ECO:0000313" key="2">
    <source>
        <dbReference type="Proteomes" id="UP001487740"/>
    </source>
</evidence>
<accession>A0AAW0SBC6</accession>
<dbReference type="EMBL" id="JARAKH010003978">
    <property type="protein sequence ID" value="KAK8372150.1"/>
    <property type="molecule type" value="Genomic_DNA"/>
</dbReference>
<sequence length="143" mass="16093">MPRVSALRKKKKEVMLKARQCQKRKREESLMTACTPAAAAAASPSATPGSPAATRSPGAVIEVHTGLIVDYTVTSKICVHCKFHDAALRKKRITEEEYDRWKGSHDELCDKLRRYIRWDGGCCCCHYVDPISGTQHEIHELRL</sequence>
<dbReference type="Proteomes" id="UP001487740">
    <property type="component" value="Unassembled WGS sequence"/>
</dbReference>